<dbReference type="InterPro" id="IPR025714">
    <property type="entry name" value="Methyltranfer_dom"/>
</dbReference>
<protein>
    <recommendedName>
        <fullName evidence="1">Methyltransferase domain-containing protein</fullName>
    </recommendedName>
</protein>
<reference evidence="2" key="1">
    <citation type="submission" date="2020-11" db="EMBL/GenBank/DDBJ databases">
        <authorList>
            <person name="Tran Van P."/>
        </authorList>
    </citation>
    <scope>NUCLEOTIDE SEQUENCE</scope>
</reference>
<organism evidence="2">
    <name type="scientific">Cyprideis torosa</name>
    <dbReference type="NCBI Taxonomy" id="163714"/>
    <lineage>
        <taxon>Eukaryota</taxon>
        <taxon>Metazoa</taxon>
        <taxon>Ecdysozoa</taxon>
        <taxon>Arthropoda</taxon>
        <taxon>Crustacea</taxon>
        <taxon>Oligostraca</taxon>
        <taxon>Ostracoda</taxon>
        <taxon>Podocopa</taxon>
        <taxon>Podocopida</taxon>
        <taxon>Cytherocopina</taxon>
        <taxon>Cytheroidea</taxon>
        <taxon>Cytherideidae</taxon>
        <taxon>Cyprideis</taxon>
    </lineage>
</organism>
<proteinExistence type="predicted"/>
<gene>
    <name evidence="2" type="ORF">CTOB1V02_LOCUS9175</name>
</gene>
<accession>A0A7R8WGP6</accession>
<dbReference type="EMBL" id="OB663389">
    <property type="protein sequence ID" value="CAD7231327.1"/>
    <property type="molecule type" value="Genomic_DNA"/>
</dbReference>
<feature type="domain" description="Methyltransferase" evidence="1">
    <location>
        <begin position="74"/>
        <end position="193"/>
    </location>
</feature>
<dbReference type="PANTHER" id="PTHR32026:SF10">
    <property type="entry name" value="METHYLTRANSFERASE-LIKE PROTEIN 24-RELATED"/>
    <property type="match status" value="1"/>
</dbReference>
<dbReference type="Pfam" id="PF13383">
    <property type="entry name" value="Methyltransf_22"/>
    <property type="match status" value="1"/>
</dbReference>
<evidence type="ECO:0000259" key="1">
    <source>
        <dbReference type="Pfam" id="PF13383"/>
    </source>
</evidence>
<name>A0A7R8WGP6_9CRUS</name>
<evidence type="ECO:0000313" key="2">
    <source>
        <dbReference type="EMBL" id="CAD7231327.1"/>
    </source>
</evidence>
<sequence length="270" mass="31878">MRGRKESTHNLETWVSVEPGEELVLQNPGEFWFIGTRERIMVLQNPGQFWFTGTRERIMVLQNPGEFWFNEYKYYCNLGLIKRLTNSRPLIYSLGSNNQWDFEEFVYNFFDQKADIYTFSIEQAGNKKPHWLRYHQVAIGLEKNITQLHQELGYAGKPIHLLKVDIEGFEQLVLADLFGPDGKTCMLEIWHLNMEMHWDINYKFGGHPNLPYKLELQAQHERQLSEVCGLEKVAKHTLFGLSENTYIKVDWKDVLKQIANLEEDRKLTYA</sequence>
<dbReference type="PANTHER" id="PTHR32026">
    <property type="entry name" value="METHYLTRANSFERASE-LIKE PROTEIN 24"/>
    <property type="match status" value="1"/>
</dbReference>
<dbReference type="AlphaFoldDB" id="A0A7R8WGP6"/>
<dbReference type="OrthoDB" id="6406910at2759"/>
<dbReference type="InterPro" id="IPR026913">
    <property type="entry name" value="METTL24"/>
</dbReference>